<accession>A0ABU4VE84</accession>
<gene>
    <name evidence="7" type="ORF">SK069_00725</name>
</gene>
<dbReference type="CDD" id="cd00317">
    <property type="entry name" value="cyclophilin"/>
    <property type="match status" value="1"/>
</dbReference>
<sequence length="256" mass="25979">MPTTARPAHAVRAALLVGVLALGGGLAACGDDDEPSGSTATTAATTTDATTETATTETAPATTDDAAAADGCRSVEQPEADDAKTSVAEPRPARLSGAWRVTFTTSCGSFVVELDTKRQPKTSASVASLVRKRFYDGLGFVRIVPGFVIQGGDPLQNGTGGPGYSVTEEPPSDAAYTEGVVAMAKAANEAPGTSSSQFFVVTGADSQLPPEYAILGKVVKGLDVVKRIEGVGTSDPSGDGPPAQPVVIDRAVLRRG</sequence>
<dbReference type="PANTHER" id="PTHR45625:SF4">
    <property type="entry name" value="PEPTIDYLPROLYL ISOMERASE DOMAIN AND WD REPEAT-CONTAINING PROTEIN 1"/>
    <property type="match status" value="1"/>
</dbReference>
<evidence type="ECO:0000256" key="1">
    <source>
        <dbReference type="ARBA" id="ARBA00002388"/>
    </source>
</evidence>
<feature type="compositionally biased region" description="Low complexity" evidence="5">
    <location>
        <begin position="39"/>
        <end position="70"/>
    </location>
</feature>
<evidence type="ECO:0000313" key="7">
    <source>
        <dbReference type="EMBL" id="MDX8150102.1"/>
    </source>
</evidence>
<protein>
    <recommendedName>
        <fullName evidence="4">Peptidyl-prolyl cis-trans isomerase</fullName>
        <shortName evidence="4">PPIase</shortName>
        <ecNumber evidence="4">5.2.1.8</ecNumber>
    </recommendedName>
</protein>
<dbReference type="PANTHER" id="PTHR45625">
    <property type="entry name" value="PEPTIDYL-PROLYL CIS-TRANS ISOMERASE-RELATED"/>
    <property type="match status" value="1"/>
</dbReference>
<feature type="chain" id="PRO_5045012009" description="Peptidyl-prolyl cis-trans isomerase" evidence="4">
    <location>
        <begin position="28"/>
        <end position="256"/>
    </location>
</feature>
<dbReference type="EC" id="5.2.1.8" evidence="4"/>
<dbReference type="PROSITE" id="PS51257">
    <property type="entry name" value="PROKAR_LIPOPROTEIN"/>
    <property type="match status" value="1"/>
</dbReference>
<dbReference type="Gene3D" id="2.40.100.10">
    <property type="entry name" value="Cyclophilin-like"/>
    <property type="match status" value="1"/>
</dbReference>
<dbReference type="EMBL" id="JAXAVX010000001">
    <property type="protein sequence ID" value="MDX8150102.1"/>
    <property type="molecule type" value="Genomic_DNA"/>
</dbReference>
<keyword evidence="8" id="KW-1185">Reference proteome</keyword>
<feature type="signal peptide" evidence="4">
    <location>
        <begin position="1"/>
        <end position="27"/>
    </location>
</feature>
<dbReference type="GO" id="GO:0003755">
    <property type="term" value="F:peptidyl-prolyl cis-trans isomerase activity"/>
    <property type="evidence" value="ECO:0007669"/>
    <property type="project" value="UniProtKB-EC"/>
</dbReference>
<comment type="caution">
    <text evidence="7">The sequence shown here is derived from an EMBL/GenBank/DDBJ whole genome shotgun (WGS) entry which is preliminary data.</text>
</comment>
<comment type="function">
    <text evidence="1 4">PPIases accelerate the folding of proteins. It catalyzes the cis-trans isomerization of proline imidic peptide bonds in oligopeptides.</text>
</comment>
<dbReference type="PROSITE" id="PS50072">
    <property type="entry name" value="CSA_PPIASE_2"/>
    <property type="match status" value="1"/>
</dbReference>
<dbReference type="RefSeq" id="WP_319952255.1">
    <property type="nucleotide sequence ID" value="NZ_JAXAVX010000001.1"/>
</dbReference>
<dbReference type="InterPro" id="IPR029000">
    <property type="entry name" value="Cyclophilin-like_dom_sf"/>
</dbReference>
<evidence type="ECO:0000256" key="5">
    <source>
        <dbReference type="SAM" id="MobiDB-lite"/>
    </source>
</evidence>
<evidence type="ECO:0000256" key="4">
    <source>
        <dbReference type="RuleBase" id="RU363019"/>
    </source>
</evidence>
<dbReference type="InterPro" id="IPR044666">
    <property type="entry name" value="Cyclophilin_A-like"/>
</dbReference>
<keyword evidence="2 4" id="KW-0697">Rotamase</keyword>
<dbReference type="Proteomes" id="UP001277761">
    <property type="component" value="Unassembled WGS sequence"/>
</dbReference>
<keyword evidence="3 4" id="KW-0413">Isomerase</keyword>
<comment type="similarity">
    <text evidence="4">Belongs to the cyclophilin-type PPIase family.</text>
</comment>
<feature type="domain" description="PPIase cyclophilin-type" evidence="6">
    <location>
        <begin position="108"/>
        <end position="253"/>
    </location>
</feature>
<keyword evidence="4" id="KW-0732">Signal</keyword>
<dbReference type="SUPFAM" id="SSF50891">
    <property type="entry name" value="Cyclophilin-like"/>
    <property type="match status" value="1"/>
</dbReference>
<feature type="region of interest" description="Disordered" evidence="5">
    <location>
        <begin position="31"/>
        <end position="91"/>
    </location>
</feature>
<name>A0ABU4VE84_9ACTN</name>
<evidence type="ECO:0000259" key="6">
    <source>
        <dbReference type="PROSITE" id="PS50072"/>
    </source>
</evidence>
<dbReference type="PRINTS" id="PR00153">
    <property type="entry name" value="CSAPPISMRASE"/>
</dbReference>
<evidence type="ECO:0000256" key="2">
    <source>
        <dbReference type="ARBA" id="ARBA00023110"/>
    </source>
</evidence>
<evidence type="ECO:0000313" key="8">
    <source>
        <dbReference type="Proteomes" id="UP001277761"/>
    </source>
</evidence>
<comment type="catalytic activity">
    <reaction evidence="4">
        <text>[protein]-peptidylproline (omega=180) = [protein]-peptidylproline (omega=0)</text>
        <dbReference type="Rhea" id="RHEA:16237"/>
        <dbReference type="Rhea" id="RHEA-COMP:10747"/>
        <dbReference type="Rhea" id="RHEA-COMP:10748"/>
        <dbReference type="ChEBI" id="CHEBI:83833"/>
        <dbReference type="ChEBI" id="CHEBI:83834"/>
        <dbReference type="EC" id="5.2.1.8"/>
    </reaction>
</comment>
<organism evidence="7 8">
    <name type="scientific">Patulibacter brassicae</name>
    <dbReference type="NCBI Taxonomy" id="1705717"/>
    <lineage>
        <taxon>Bacteria</taxon>
        <taxon>Bacillati</taxon>
        <taxon>Actinomycetota</taxon>
        <taxon>Thermoleophilia</taxon>
        <taxon>Solirubrobacterales</taxon>
        <taxon>Patulibacteraceae</taxon>
        <taxon>Patulibacter</taxon>
    </lineage>
</organism>
<dbReference type="Pfam" id="PF00160">
    <property type="entry name" value="Pro_isomerase"/>
    <property type="match status" value="1"/>
</dbReference>
<proteinExistence type="inferred from homology"/>
<evidence type="ECO:0000256" key="3">
    <source>
        <dbReference type="ARBA" id="ARBA00023235"/>
    </source>
</evidence>
<dbReference type="InterPro" id="IPR002130">
    <property type="entry name" value="Cyclophilin-type_PPIase_dom"/>
</dbReference>
<reference evidence="7 8" key="1">
    <citation type="submission" date="2023-11" db="EMBL/GenBank/DDBJ databases">
        <authorList>
            <person name="Xu M."/>
            <person name="Jiang T."/>
        </authorList>
    </citation>
    <scope>NUCLEOTIDE SEQUENCE [LARGE SCALE GENOMIC DNA]</scope>
    <source>
        <strain evidence="7 8">SD</strain>
    </source>
</reference>